<dbReference type="PANTHER" id="PTHR38460">
    <property type="entry name" value="TAUTOMERASE YOLI-RELATED"/>
    <property type="match status" value="1"/>
</dbReference>
<comment type="caution">
    <text evidence="1">The sequence shown here is derived from an EMBL/GenBank/DDBJ whole genome shotgun (WGS) entry which is preliminary data.</text>
</comment>
<protein>
    <submittedName>
        <fullName evidence="1">Tautomerase family protein</fullName>
    </submittedName>
</protein>
<dbReference type="Pfam" id="PF14552">
    <property type="entry name" value="Tautomerase_2"/>
    <property type="match status" value="1"/>
</dbReference>
<name>A0ABP7CWF3_9ACTN</name>
<dbReference type="SUPFAM" id="SSF55331">
    <property type="entry name" value="Tautomerase/MIF"/>
    <property type="match status" value="1"/>
</dbReference>
<organism evidence="1 2">
    <name type="scientific">Nonomuraea antimicrobica</name>
    <dbReference type="NCBI Taxonomy" id="561173"/>
    <lineage>
        <taxon>Bacteria</taxon>
        <taxon>Bacillati</taxon>
        <taxon>Actinomycetota</taxon>
        <taxon>Actinomycetes</taxon>
        <taxon>Streptosporangiales</taxon>
        <taxon>Streptosporangiaceae</taxon>
        <taxon>Nonomuraea</taxon>
    </lineage>
</organism>
<evidence type="ECO:0000313" key="2">
    <source>
        <dbReference type="Proteomes" id="UP001500902"/>
    </source>
</evidence>
<proteinExistence type="predicted"/>
<reference evidence="2" key="1">
    <citation type="journal article" date="2019" name="Int. J. Syst. Evol. Microbiol.">
        <title>The Global Catalogue of Microorganisms (GCM) 10K type strain sequencing project: providing services to taxonomists for standard genome sequencing and annotation.</title>
        <authorList>
            <consortium name="The Broad Institute Genomics Platform"/>
            <consortium name="The Broad Institute Genome Sequencing Center for Infectious Disease"/>
            <person name="Wu L."/>
            <person name="Ma J."/>
        </authorList>
    </citation>
    <scope>NUCLEOTIDE SEQUENCE [LARGE SCALE GENOMIC DNA]</scope>
    <source>
        <strain evidence="2">JCM 16904</strain>
    </source>
</reference>
<dbReference type="InterPro" id="IPR037479">
    <property type="entry name" value="Tauto_MSAD"/>
</dbReference>
<gene>
    <name evidence="1" type="ORF">GCM10022224_071580</name>
</gene>
<keyword evidence="2" id="KW-1185">Reference proteome</keyword>
<dbReference type="PANTHER" id="PTHR38460:SF1">
    <property type="entry name" value="TAUTOMERASE YOLI-RELATED"/>
    <property type="match status" value="1"/>
</dbReference>
<dbReference type="Proteomes" id="UP001500902">
    <property type="component" value="Unassembled WGS sequence"/>
</dbReference>
<dbReference type="InterPro" id="IPR014347">
    <property type="entry name" value="Tautomerase/MIF_sf"/>
</dbReference>
<evidence type="ECO:0000313" key="1">
    <source>
        <dbReference type="EMBL" id="GAA3695628.1"/>
    </source>
</evidence>
<accession>A0ABP7CWF3</accession>
<dbReference type="Gene3D" id="3.30.429.10">
    <property type="entry name" value="Macrophage Migration Inhibitory Factor"/>
    <property type="match status" value="1"/>
</dbReference>
<sequence>MFPGSWFAISGGTLQTGQMAQIKVYGRRDIWAGKQRRISDLLQECLGSAWRLPSDKRFHRFLLLDPEDMICPQRSDRYLIIEVLCFTGRSDDAKRELIRTVYERLAPDLDLPVDDIELAIVEMPKVNWGIRGVPADELSLGYPVNL</sequence>
<dbReference type="EMBL" id="BAAAZP010000147">
    <property type="protein sequence ID" value="GAA3695628.1"/>
    <property type="molecule type" value="Genomic_DNA"/>
</dbReference>